<feature type="region of interest" description="Disordered" evidence="1">
    <location>
        <begin position="137"/>
        <end position="166"/>
    </location>
</feature>
<feature type="compositionally biased region" description="Basic and acidic residues" evidence="1">
    <location>
        <begin position="402"/>
        <end position="420"/>
    </location>
</feature>
<name>A0A2N5UHM3_9BASI</name>
<gene>
    <name evidence="2" type="ORF">PCANC_18613</name>
</gene>
<dbReference type="AlphaFoldDB" id="A0A2N5UHM3"/>
<accession>A0A2N5UHM3</accession>
<feature type="compositionally biased region" description="Polar residues" evidence="1">
    <location>
        <begin position="1"/>
        <end position="10"/>
    </location>
</feature>
<evidence type="ECO:0000313" key="3">
    <source>
        <dbReference type="Proteomes" id="UP000235388"/>
    </source>
</evidence>
<dbReference type="EMBL" id="PGCJ01000225">
    <property type="protein sequence ID" value="PLW37249.1"/>
    <property type="molecule type" value="Genomic_DNA"/>
</dbReference>
<feature type="region of interest" description="Disordered" evidence="1">
    <location>
        <begin position="1"/>
        <end position="46"/>
    </location>
</feature>
<organism evidence="2 3">
    <name type="scientific">Puccinia coronata f. sp. avenae</name>
    <dbReference type="NCBI Taxonomy" id="200324"/>
    <lineage>
        <taxon>Eukaryota</taxon>
        <taxon>Fungi</taxon>
        <taxon>Dikarya</taxon>
        <taxon>Basidiomycota</taxon>
        <taxon>Pucciniomycotina</taxon>
        <taxon>Pucciniomycetes</taxon>
        <taxon>Pucciniales</taxon>
        <taxon>Pucciniaceae</taxon>
        <taxon>Puccinia</taxon>
    </lineage>
</organism>
<dbReference type="OrthoDB" id="2497053at2759"/>
<feature type="region of interest" description="Disordered" evidence="1">
    <location>
        <begin position="216"/>
        <end position="254"/>
    </location>
</feature>
<comment type="caution">
    <text evidence="2">The sequence shown here is derived from an EMBL/GenBank/DDBJ whole genome shotgun (WGS) entry which is preliminary data.</text>
</comment>
<dbReference type="Proteomes" id="UP000235388">
    <property type="component" value="Unassembled WGS sequence"/>
</dbReference>
<proteinExistence type="predicted"/>
<keyword evidence="3" id="KW-1185">Reference proteome</keyword>
<feature type="region of interest" description="Disordered" evidence="1">
    <location>
        <begin position="388"/>
        <end position="420"/>
    </location>
</feature>
<evidence type="ECO:0000313" key="2">
    <source>
        <dbReference type="EMBL" id="PLW37249.1"/>
    </source>
</evidence>
<sequence>MARPSNSSPPSRVFGLPPRPVQSYQPANRRRAHKKNHKLKDQENQRADLRAPRFRNNHCHHQPLADASNMSSLQYHPTTSLAWNLPSKPSFLMYPLEPPQSLFTPISHTPNQRVTNMDSMMPFHLPHFQPLRTVQVPQVPPSRSSHPPGGPMVNSELKTNVTPRTRRKLAVEGMRKAVSDAALRKMGIHAGGLGWGQEGLDQPISFTTEKPKIQEAAVDTEKVTSAPVEAPLSPESNRDSHEFHHASYSPRQYTPKPLLLPCKLARSSNPIRSPPPFKGPLFSRQRTISYHRSPSIDLGRQIQPDTSISDDGIHAAESLEDLVAKPNPRCSTVIEDGSTTPSDCSFASDAEMHFESTTVRSSSQVDGGSTTPCDSSFQSDHVMEISAEEGDEEEEIIQSHEASAHRSEATEEEARYAMETDRPLLTRSNKILDALVWTIAAPQKRAPDARRHGFVSSAARHPDHRKSVGYWLGASLPKVETKRHHRASSEIVLVQRNAPNSTHALSVESYDRNAHHWTENQSPPQREIIDGSNLREEPVASYSQSHANGGLQDSTGLNDTPVAHPTFILPHPDTHNGLYNTLKNLSSPPSLWSPLLRRMSSFSL</sequence>
<protein>
    <submittedName>
        <fullName evidence="2">Uncharacterized protein</fullName>
    </submittedName>
</protein>
<feature type="region of interest" description="Disordered" evidence="1">
    <location>
        <begin position="358"/>
        <end position="377"/>
    </location>
</feature>
<feature type="compositionally biased region" description="Basic residues" evidence="1">
    <location>
        <begin position="28"/>
        <end position="38"/>
    </location>
</feature>
<evidence type="ECO:0000256" key="1">
    <source>
        <dbReference type="SAM" id="MobiDB-lite"/>
    </source>
</evidence>
<feature type="compositionally biased region" description="Basic and acidic residues" evidence="1">
    <location>
        <begin position="236"/>
        <end position="245"/>
    </location>
</feature>
<reference evidence="2 3" key="1">
    <citation type="submission" date="2017-11" db="EMBL/GenBank/DDBJ databases">
        <title>De novo assembly and phasing of dikaryotic genomes from two isolates of Puccinia coronata f. sp. avenae, the causal agent of oat crown rust.</title>
        <authorList>
            <person name="Miller M.E."/>
            <person name="Zhang Y."/>
            <person name="Omidvar V."/>
            <person name="Sperschneider J."/>
            <person name="Schwessinger B."/>
            <person name="Raley C."/>
            <person name="Palmer J.M."/>
            <person name="Garnica D."/>
            <person name="Upadhyaya N."/>
            <person name="Rathjen J."/>
            <person name="Taylor J.M."/>
            <person name="Park R.F."/>
            <person name="Dodds P.N."/>
            <person name="Hirsch C.D."/>
            <person name="Kianian S.F."/>
            <person name="Figueroa M."/>
        </authorList>
    </citation>
    <scope>NUCLEOTIDE SEQUENCE [LARGE SCALE GENOMIC DNA]</scope>
    <source>
        <strain evidence="2">12NC29</strain>
    </source>
</reference>